<sequence>MKSILNIKRLYNLLEGTEKAAFSLEQHIIDPTRKELAFETICINFNVKIASKFSTEANDDPEKLWKRIDSFYQPKPIQNQTSYLNGIFSSHSPKAKLEDVLSRILEQTQNLCSLIDDKLVKLSALLNSVVAMSVIINLPPECKTEGELWLKKCDIEKNK</sequence>
<evidence type="ECO:0000313" key="2">
    <source>
        <dbReference type="Proteomes" id="UP000765509"/>
    </source>
</evidence>
<dbReference type="Proteomes" id="UP000765509">
    <property type="component" value="Unassembled WGS sequence"/>
</dbReference>
<comment type="caution">
    <text evidence="1">The sequence shown here is derived from an EMBL/GenBank/DDBJ whole genome shotgun (WGS) entry which is preliminary data.</text>
</comment>
<proteinExistence type="predicted"/>
<keyword evidence="2" id="KW-1185">Reference proteome</keyword>
<accession>A0A9Q3BFK4</accession>
<reference evidence="1" key="1">
    <citation type="submission" date="2021-03" db="EMBL/GenBank/DDBJ databases">
        <title>Draft genome sequence of rust myrtle Austropuccinia psidii MF-1, a brazilian biotype.</title>
        <authorList>
            <person name="Quecine M.C."/>
            <person name="Pachon D.M.R."/>
            <person name="Bonatelli M.L."/>
            <person name="Correr F.H."/>
            <person name="Franceschini L.M."/>
            <person name="Leite T.F."/>
            <person name="Margarido G.R.A."/>
            <person name="Almeida C.A."/>
            <person name="Ferrarezi J.A."/>
            <person name="Labate C.A."/>
        </authorList>
    </citation>
    <scope>NUCLEOTIDE SEQUENCE</scope>
    <source>
        <strain evidence="1">MF-1</strain>
    </source>
</reference>
<dbReference type="OrthoDB" id="7691805at2759"/>
<protein>
    <submittedName>
        <fullName evidence="1">Uncharacterized protein</fullName>
    </submittedName>
</protein>
<evidence type="ECO:0000313" key="1">
    <source>
        <dbReference type="EMBL" id="MBW0464315.1"/>
    </source>
</evidence>
<gene>
    <name evidence="1" type="ORF">O181_004030</name>
</gene>
<dbReference type="AlphaFoldDB" id="A0A9Q3BFK4"/>
<dbReference type="EMBL" id="AVOT02000751">
    <property type="protein sequence ID" value="MBW0464315.1"/>
    <property type="molecule type" value="Genomic_DNA"/>
</dbReference>
<name>A0A9Q3BFK4_9BASI</name>
<organism evidence="1 2">
    <name type="scientific">Austropuccinia psidii MF-1</name>
    <dbReference type="NCBI Taxonomy" id="1389203"/>
    <lineage>
        <taxon>Eukaryota</taxon>
        <taxon>Fungi</taxon>
        <taxon>Dikarya</taxon>
        <taxon>Basidiomycota</taxon>
        <taxon>Pucciniomycotina</taxon>
        <taxon>Pucciniomycetes</taxon>
        <taxon>Pucciniales</taxon>
        <taxon>Sphaerophragmiaceae</taxon>
        <taxon>Austropuccinia</taxon>
    </lineage>
</organism>